<protein>
    <submittedName>
        <fullName evidence="2">Flp pilus assembly protein CpaB</fullName>
    </submittedName>
</protein>
<comment type="caution">
    <text evidence="2">The sequence shown here is derived from an EMBL/GenBank/DDBJ whole genome shotgun (WGS) entry which is preliminary data.</text>
</comment>
<dbReference type="InterPro" id="IPR017592">
    <property type="entry name" value="Pilus_assmbl_Flp-typ_CpaB"/>
</dbReference>
<keyword evidence="3" id="KW-1185">Reference proteome</keyword>
<organism evidence="2 3">
    <name type="scientific">Hyphobacterium marinum</name>
    <dbReference type="NCBI Taxonomy" id="3116574"/>
    <lineage>
        <taxon>Bacteria</taxon>
        <taxon>Pseudomonadati</taxon>
        <taxon>Pseudomonadota</taxon>
        <taxon>Alphaproteobacteria</taxon>
        <taxon>Maricaulales</taxon>
        <taxon>Maricaulaceae</taxon>
        <taxon>Hyphobacterium</taxon>
    </lineage>
</organism>
<name>A0ABU7LW57_9PROT</name>
<dbReference type="NCBIfam" id="TIGR03177">
    <property type="entry name" value="pilus_cpaB"/>
    <property type="match status" value="1"/>
</dbReference>
<proteinExistence type="predicted"/>
<dbReference type="RefSeq" id="WP_330195323.1">
    <property type="nucleotide sequence ID" value="NZ_JAZDRO010000001.1"/>
</dbReference>
<feature type="domain" description="SAF" evidence="1">
    <location>
        <begin position="45"/>
        <end position="113"/>
    </location>
</feature>
<dbReference type="SMART" id="SM00858">
    <property type="entry name" value="SAF"/>
    <property type="match status" value="1"/>
</dbReference>
<evidence type="ECO:0000313" key="3">
    <source>
        <dbReference type="Proteomes" id="UP001310692"/>
    </source>
</evidence>
<dbReference type="Proteomes" id="UP001310692">
    <property type="component" value="Unassembled WGS sequence"/>
</dbReference>
<evidence type="ECO:0000313" key="2">
    <source>
        <dbReference type="EMBL" id="MEE2565791.1"/>
    </source>
</evidence>
<dbReference type="CDD" id="cd11614">
    <property type="entry name" value="SAF_CpaB_FlgA_like"/>
    <property type="match status" value="1"/>
</dbReference>
<dbReference type="InterPro" id="IPR013974">
    <property type="entry name" value="SAF"/>
</dbReference>
<evidence type="ECO:0000259" key="1">
    <source>
        <dbReference type="SMART" id="SM00858"/>
    </source>
</evidence>
<dbReference type="EMBL" id="JAZDRO010000001">
    <property type="protein sequence ID" value="MEE2565791.1"/>
    <property type="molecule type" value="Genomic_DNA"/>
</dbReference>
<accession>A0ABU7LW57</accession>
<sequence length="278" mass="29363">MNAARILILVAAGVAAIAAAYFVYRSSSGSQPQAVVEQREVAPTVRVLSARNDLVTGSRVAASDLYWQAWPEEAVSPAHIVESRNADAAETYAGAIVRADIAQGEPISPNRLIATGDASFMSAMLGPGMRAVAVPISAETGAGGFILPNDRVDVIVTFEAEAEGNSRRRFFVAETVVENARVLAIDQAIGGEDEDAVVGSTATLELAPDQARAVALAVARGDISLMLRSLSDGAGGPRLAALPQRRDEPSEREVRDFEDDTIQVYRYGQGRQVALQGD</sequence>
<reference evidence="2 3" key="1">
    <citation type="submission" date="2024-01" db="EMBL/GenBank/DDBJ databases">
        <title>Hyphobacterium bacterium isolated from marine sediment.</title>
        <authorList>
            <person name="Zhao S."/>
        </authorList>
    </citation>
    <scope>NUCLEOTIDE SEQUENCE [LARGE SCALE GENOMIC DNA]</scope>
    <source>
        <strain evidence="2 3">Y60-23</strain>
    </source>
</reference>
<gene>
    <name evidence="2" type="primary">cpaB</name>
    <name evidence="2" type="ORF">V0U35_03785</name>
</gene>
<dbReference type="Pfam" id="PF08666">
    <property type="entry name" value="SAF"/>
    <property type="match status" value="1"/>
</dbReference>
<dbReference type="Pfam" id="PF16976">
    <property type="entry name" value="RcpC"/>
    <property type="match status" value="1"/>
</dbReference>
<dbReference type="InterPro" id="IPR031571">
    <property type="entry name" value="RcpC_dom"/>
</dbReference>